<dbReference type="InterPro" id="IPR037056">
    <property type="entry name" value="RNase_H1_N_sf"/>
</dbReference>
<evidence type="ECO:0000256" key="2">
    <source>
        <dbReference type="ARBA" id="ARBA00001946"/>
    </source>
</evidence>
<keyword evidence="7" id="KW-0255">Endonuclease</keyword>
<dbReference type="FunFam" id="3.40.970.10:FF:000001">
    <property type="entry name" value="Ribonuclease H1"/>
    <property type="match status" value="2"/>
</dbReference>
<dbReference type="InterPro" id="IPR009027">
    <property type="entry name" value="Ribosomal_bL9/RNase_H1_N"/>
</dbReference>
<dbReference type="InterPro" id="IPR011320">
    <property type="entry name" value="RNase_H1_N"/>
</dbReference>
<evidence type="ECO:0000256" key="8">
    <source>
        <dbReference type="ARBA" id="ARBA00022801"/>
    </source>
</evidence>
<dbReference type="Pfam" id="PF00075">
    <property type="entry name" value="RNase_H"/>
    <property type="match status" value="1"/>
</dbReference>
<evidence type="ECO:0000256" key="10">
    <source>
        <dbReference type="SAM" id="MobiDB-lite"/>
    </source>
</evidence>
<dbReference type="OrthoDB" id="407198at2759"/>
<evidence type="ECO:0000259" key="11">
    <source>
        <dbReference type="PROSITE" id="PS50879"/>
    </source>
</evidence>
<dbReference type="EC" id="3.1.26.4" evidence="4"/>
<feature type="region of interest" description="Disordered" evidence="10">
    <location>
        <begin position="31"/>
        <end position="55"/>
    </location>
</feature>
<dbReference type="EMBL" id="NPHW01002941">
    <property type="protein sequence ID" value="OXV10422.1"/>
    <property type="molecule type" value="Genomic_DNA"/>
</dbReference>
<evidence type="ECO:0000313" key="12">
    <source>
        <dbReference type="EMBL" id="OXV10422.1"/>
    </source>
</evidence>
<feature type="region of interest" description="Disordered" evidence="10">
    <location>
        <begin position="239"/>
        <end position="260"/>
    </location>
</feature>
<dbReference type="GO" id="GO:0046872">
    <property type="term" value="F:metal ion binding"/>
    <property type="evidence" value="ECO:0007669"/>
    <property type="project" value="UniProtKB-KW"/>
</dbReference>
<keyword evidence="5" id="KW-0540">Nuclease</keyword>
<comment type="caution">
    <text evidence="12">The sequence shown here is derived from an EMBL/GenBank/DDBJ whole genome shotgun (WGS) entry which is preliminary data.</text>
</comment>
<evidence type="ECO:0000256" key="4">
    <source>
        <dbReference type="ARBA" id="ARBA00012180"/>
    </source>
</evidence>
<comment type="similarity">
    <text evidence="3">Belongs to the RNase H family.</text>
</comment>
<feature type="compositionally biased region" description="Low complexity" evidence="10">
    <location>
        <begin position="31"/>
        <end position="46"/>
    </location>
</feature>
<feature type="region of interest" description="Disordered" evidence="10">
    <location>
        <begin position="420"/>
        <end position="450"/>
    </location>
</feature>
<keyword evidence="13" id="KW-1185">Reference proteome</keyword>
<dbReference type="CDD" id="cd09280">
    <property type="entry name" value="RNase_HI_eukaryote_like"/>
    <property type="match status" value="1"/>
</dbReference>
<feature type="compositionally biased region" description="Basic and acidic residues" evidence="10">
    <location>
        <begin position="200"/>
        <end position="210"/>
    </location>
</feature>
<protein>
    <recommendedName>
        <fullName evidence="4">ribonuclease H</fullName>
        <ecNumber evidence="4">3.1.26.4</ecNumber>
    </recommendedName>
</protein>
<comment type="cofactor">
    <cofactor evidence="2">
        <name>Mg(2+)</name>
        <dbReference type="ChEBI" id="CHEBI:18420"/>
    </cofactor>
</comment>
<name>A0A232M249_9EURO</name>
<keyword evidence="6" id="KW-0479">Metal-binding</keyword>
<evidence type="ECO:0000313" key="13">
    <source>
        <dbReference type="Proteomes" id="UP000243515"/>
    </source>
</evidence>
<evidence type="ECO:0000256" key="7">
    <source>
        <dbReference type="ARBA" id="ARBA00022759"/>
    </source>
</evidence>
<gene>
    <name evidence="12" type="ORF">Egran_01799</name>
</gene>
<keyword evidence="8" id="KW-0378">Hydrolase</keyword>
<dbReference type="Pfam" id="PF01693">
    <property type="entry name" value="Cauli_VI"/>
    <property type="match status" value="2"/>
</dbReference>
<dbReference type="FunFam" id="3.30.420.10:FF:000090">
    <property type="entry name" value="Ribonuclease H"/>
    <property type="match status" value="1"/>
</dbReference>
<evidence type="ECO:0000256" key="1">
    <source>
        <dbReference type="ARBA" id="ARBA00000077"/>
    </source>
</evidence>
<accession>A0A232M249</accession>
<dbReference type="Gene3D" id="3.40.970.10">
    <property type="entry name" value="Ribonuclease H1, N-terminal domain"/>
    <property type="match status" value="2"/>
</dbReference>
<dbReference type="GO" id="GO:0004523">
    <property type="term" value="F:RNA-DNA hybrid ribonuclease activity"/>
    <property type="evidence" value="ECO:0007669"/>
    <property type="project" value="UniProtKB-EC"/>
</dbReference>
<evidence type="ECO:0000256" key="9">
    <source>
        <dbReference type="ARBA" id="ARBA00022842"/>
    </source>
</evidence>
<dbReference type="InterPro" id="IPR036397">
    <property type="entry name" value="RNaseH_sf"/>
</dbReference>
<keyword evidence="9" id="KW-0460">Magnesium</keyword>
<dbReference type="SUPFAM" id="SSF55658">
    <property type="entry name" value="L9 N-domain-like"/>
    <property type="match status" value="2"/>
</dbReference>
<evidence type="ECO:0000256" key="5">
    <source>
        <dbReference type="ARBA" id="ARBA00022722"/>
    </source>
</evidence>
<feature type="domain" description="RNase H type-1" evidence="11">
    <location>
        <begin position="255"/>
        <end position="405"/>
    </location>
</feature>
<organism evidence="12 13">
    <name type="scientific">Elaphomyces granulatus</name>
    <dbReference type="NCBI Taxonomy" id="519963"/>
    <lineage>
        <taxon>Eukaryota</taxon>
        <taxon>Fungi</taxon>
        <taxon>Dikarya</taxon>
        <taxon>Ascomycota</taxon>
        <taxon>Pezizomycotina</taxon>
        <taxon>Eurotiomycetes</taxon>
        <taxon>Eurotiomycetidae</taxon>
        <taxon>Eurotiales</taxon>
        <taxon>Elaphomycetaceae</taxon>
        <taxon>Elaphomyces</taxon>
    </lineage>
</organism>
<dbReference type="GO" id="GO:0003676">
    <property type="term" value="F:nucleic acid binding"/>
    <property type="evidence" value="ECO:0007669"/>
    <property type="project" value="InterPro"/>
</dbReference>
<dbReference type="InterPro" id="IPR012337">
    <property type="entry name" value="RNaseH-like_sf"/>
</dbReference>
<sequence>MSNRPSFWFVLYHNRPSFDFLFAVPSIMNTSTPPSPSPAKGSPARSTVRAGTKRKRTTGSKYYAVKAGFQPGVYYNWNECLTQVTGFKGAVFQSFPTLEEANAFLTGSKPPSSRGVTPVEPEHSRFYGVQRGRVPGVYSDWAKAQEQIRGFTRPKYKRFSTRSEAEEFVRMGGETNLATPGIRFASPPRPQGPPGMMTDNPRDENGREQEAGTGPLPPTAEDGFDPNVLLDPKTGQVVYKTKKQRTATKSQPTGPPGMLRIYTDGSSLRNGTKIASAGVGVYFGPEDSRNVSEPLKGTRQTNQRAELTAILRALDIAPRHRDITIFTDSRYAIDCVTVWFVKWRRNKWLTSENKPVENKDLIESILVKIEERNILQVQTLFQWVKGHNRDPGNEEADRLAVNGARQGVEEQRAALAVGGGLLGHGLNDGAEEDVEEEEEEAEEEDDDDDL</sequence>
<dbReference type="AlphaFoldDB" id="A0A232M249"/>
<comment type="catalytic activity">
    <reaction evidence="1">
        <text>Endonucleolytic cleavage to 5'-phosphomonoester.</text>
        <dbReference type="EC" id="3.1.26.4"/>
    </reaction>
</comment>
<proteinExistence type="inferred from homology"/>
<dbReference type="SUPFAM" id="SSF53098">
    <property type="entry name" value="Ribonuclease H-like"/>
    <property type="match status" value="1"/>
</dbReference>
<evidence type="ECO:0000256" key="3">
    <source>
        <dbReference type="ARBA" id="ARBA00005300"/>
    </source>
</evidence>
<reference evidence="12 13" key="1">
    <citation type="journal article" date="2015" name="Environ. Microbiol.">
        <title>Metagenome sequence of Elaphomyces granulatus from sporocarp tissue reveals Ascomycota ectomycorrhizal fingerprints of genome expansion and a Proteobacteria-rich microbiome.</title>
        <authorList>
            <person name="Quandt C.A."/>
            <person name="Kohler A."/>
            <person name="Hesse C.N."/>
            <person name="Sharpton T.J."/>
            <person name="Martin F."/>
            <person name="Spatafora J.W."/>
        </authorList>
    </citation>
    <scope>NUCLEOTIDE SEQUENCE [LARGE SCALE GENOMIC DNA]</scope>
    <source>
        <strain evidence="12 13">OSC145934</strain>
    </source>
</reference>
<dbReference type="GO" id="GO:0043137">
    <property type="term" value="P:DNA replication, removal of RNA primer"/>
    <property type="evidence" value="ECO:0007669"/>
    <property type="project" value="TreeGrafter"/>
</dbReference>
<dbReference type="PANTHER" id="PTHR10642">
    <property type="entry name" value="RIBONUCLEASE H1"/>
    <property type="match status" value="1"/>
</dbReference>
<dbReference type="PROSITE" id="PS50879">
    <property type="entry name" value="RNASE_H_1"/>
    <property type="match status" value="1"/>
</dbReference>
<feature type="compositionally biased region" description="Acidic residues" evidence="10">
    <location>
        <begin position="429"/>
        <end position="450"/>
    </location>
</feature>
<evidence type="ECO:0000256" key="6">
    <source>
        <dbReference type="ARBA" id="ARBA00022723"/>
    </source>
</evidence>
<dbReference type="InterPro" id="IPR002156">
    <property type="entry name" value="RNaseH_domain"/>
</dbReference>
<dbReference type="Proteomes" id="UP000243515">
    <property type="component" value="Unassembled WGS sequence"/>
</dbReference>
<dbReference type="Gene3D" id="3.30.420.10">
    <property type="entry name" value="Ribonuclease H-like superfamily/Ribonuclease H"/>
    <property type="match status" value="1"/>
</dbReference>
<feature type="region of interest" description="Disordered" evidence="10">
    <location>
        <begin position="177"/>
        <end position="227"/>
    </location>
</feature>
<dbReference type="PANTHER" id="PTHR10642:SF26">
    <property type="entry name" value="RIBONUCLEASE H1"/>
    <property type="match status" value="1"/>
</dbReference>
<dbReference type="InterPro" id="IPR050092">
    <property type="entry name" value="RNase_H"/>
</dbReference>